<protein>
    <submittedName>
        <fullName evidence="1">PD-(D/E)XK nuclease superfamily protein</fullName>
    </submittedName>
</protein>
<proteinExistence type="predicted"/>
<dbReference type="Proteomes" id="UP000190423">
    <property type="component" value="Unassembled WGS sequence"/>
</dbReference>
<sequence length="72" mass="8130">MDLVWETDNGCVVVDYKTFPGEKEELTDKKSDYYVGKHKGQLECYEQALVATGKEVIAKLLYYPVVGVIAKL</sequence>
<dbReference type="AlphaFoldDB" id="A0A1T4K286"/>
<organism evidence="1 2">
    <name type="scientific">Treponema porcinum</name>
    <dbReference type="NCBI Taxonomy" id="261392"/>
    <lineage>
        <taxon>Bacteria</taxon>
        <taxon>Pseudomonadati</taxon>
        <taxon>Spirochaetota</taxon>
        <taxon>Spirochaetia</taxon>
        <taxon>Spirochaetales</taxon>
        <taxon>Treponemataceae</taxon>
        <taxon>Treponema</taxon>
    </lineage>
</organism>
<dbReference type="EMBL" id="FUWG01000006">
    <property type="protein sequence ID" value="SJZ36592.1"/>
    <property type="molecule type" value="Genomic_DNA"/>
</dbReference>
<gene>
    <name evidence="1" type="ORF">SAMN02745149_00962</name>
</gene>
<keyword evidence="2" id="KW-1185">Reference proteome</keyword>
<reference evidence="1 2" key="1">
    <citation type="submission" date="2017-02" db="EMBL/GenBank/DDBJ databases">
        <authorList>
            <person name="Peterson S.W."/>
        </authorList>
    </citation>
    <scope>NUCLEOTIDE SEQUENCE [LARGE SCALE GENOMIC DNA]</scope>
    <source>
        <strain evidence="1 2">ATCC BAA-908</strain>
    </source>
</reference>
<evidence type="ECO:0000313" key="2">
    <source>
        <dbReference type="Proteomes" id="UP000190423"/>
    </source>
</evidence>
<dbReference type="STRING" id="261392.SAMN02745149_00962"/>
<dbReference type="InterPro" id="IPR011604">
    <property type="entry name" value="PDDEXK-like_dom_sf"/>
</dbReference>
<dbReference type="Gene3D" id="3.90.320.10">
    <property type="match status" value="1"/>
</dbReference>
<accession>A0A1T4K286</accession>
<evidence type="ECO:0000313" key="1">
    <source>
        <dbReference type="EMBL" id="SJZ36592.1"/>
    </source>
</evidence>
<name>A0A1T4K286_TREPO</name>